<dbReference type="InterPro" id="IPR013324">
    <property type="entry name" value="RNA_pol_sigma_r3/r4-like"/>
</dbReference>
<dbReference type="InterPro" id="IPR014284">
    <property type="entry name" value="RNA_pol_sigma-70_dom"/>
</dbReference>
<keyword evidence="2" id="KW-0805">Transcription regulation</keyword>
<evidence type="ECO:0000259" key="6">
    <source>
        <dbReference type="Pfam" id="PF04542"/>
    </source>
</evidence>
<dbReference type="Gene3D" id="1.10.1740.10">
    <property type="match status" value="1"/>
</dbReference>
<dbReference type="GO" id="GO:0016987">
    <property type="term" value="F:sigma factor activity"/>
    <property type="evidence" value="ECO:0007669"/>
    <property type="project" value="UniProtKB-KW"/>
</dbReference>
<evidence type="ECO:0000313" key="8">
    <source>
        <dbReference type="EMBL" id="AIQ67189.1"/>
    </source>
</evidence>
<dbReference type="PANTHER" id="PTHR43133:SF8">
    <property type="entry name" value="RNA POLYMERASE SIGMA FACTOR HI_1459-RELATED"/>
    <property type="match status" value="1"/>
</dbReference>
<name>A0A089NDX2_9BACL</name>
<evidence type="ECO:0000313" key="9">
    <source>
        <dbReference type="Proteomes" id="UP000029500"/>
    </source>
</evidence>
<dbReference type="InterPro" id="IPR007627">
    <property type="entry name" value="RNA_pol_sigma70_r2"/>
</dbReference>
<dbReference type="Pfam" id="PF08281">
    <property type="entry name" value="Sigma70_r4_2"/>
    <property type="match status" value="1"/>
</dbReference>
<dbReference type="InterPro" id="IPR013325">
    <property type="entry name" value="RNA_pol_sigma_r2"/>
</dbReference>
<reference evidence="8 9" key="1">
    <citation type="submission" date="2014-08" db="EMBL/GenBank/DDBJ databases">
        <title>Comparative genomics of the Paenibacillus odorifer group.</title>
        <authorList>
            <person name="den Bakker H.C."/>
            <person name="Tsai Y.-C."/>
            <person name="Martin N."/>
            <person name="Korlach J."/>
            <person name="Wiedmann M."/>
        </authorList>
    </citation>
    <scope>NUCLEOTIDE SEQUENCE [LARGE SCALE GENOMIC DNA]</scope>
    <source>
        <strain evidence="8 9">DSM 15220</strain>
    </source>
</reference>
<dbReference type="SUPFAM" id="SSF88946">
    <property type="entry name" value="Sigma2 domain of RNA polymerase sigma factors"/>
    <property type="match status" value="1"/>
</dbReference>
<evidence type="ECO:0000256" key="2">
    <source>
        <dbReference type="ARBA" id="ARBA00023015"/>
    </source>
</evidence>
<organism evidence="8 9">
    <name type="scientific">Paenibacillus graminis</name>
    <dbReference type="NCBI Taxonomy" id="189425"/>
    <lineage>
        <taxon>Bacteria</taxon>
        <taxon>Bacillati</taxon>
        <taxon>Bacillota</taxon>
        <taxon>Bacilli</taxon>
        <taxon>Bacillales</taxon>
        <taxon>Paenibacillaceae</taxon>
        <taxon>Paenibacillus</taxon>
    </lineage>
</organism>
<dbReference type="STRING" id="189425.PGRAT_05720"/>
<evidence type="ECO:0000256" key="4">
    <source>
        <dbReference type="ARBA" id="ARBA00023125"/>
    </source>
</evidence>
<proteinExistence type="inferred from homology"/>
<keyword evidence="3" id="KW-0731">Sigma factor</keyword>
<dbReference type="NCBIfam" id="TIGR02937">
    <property type="entry name" value="sigma70-ECF"/>
    <property type="match status" value="1"/>
</dbReference>
<evidence type="ECO:0000256" key="1">
    <source>
        <dbReference type="ARBA" id="ARBA00010641"/>
    </source>
</evidence>
<sequence length="189" mass="23147">MITDKQLIEGYRTGRREMLEFLVERYKDDLYRFCRHLTLNALEAEDLFQEVWVRVIRKLDRYDPERSFKAWLFQVALNMYRDRYRKWKRLYARLAEDKSCRAPFSELRDGALLTEEQILRNERYAHLEEGLRKLPKRYLGPLVLYYYEEFSYEEIGEMLGIPVGTVKSRLNQSKKLLQKVVEPWREDYR</sequence>
<dbReference type="HOGENOM" id="CLU_047691_3_0_9"/>
<dbReference type="InterPro" id="IPR036388">
    <property type="entry name" value="WH-like_DNA-bd_sf"/>
</dbReference>
<dbReference type="Proteomes" id="UP000029500">
    <property type="component" value="Chromosome"/>
</dbReference>
<keyword evidence="5" id="KW-0804">Transcription</keyword>
<feature type="domain" description="RNA polymerase sigma factor 70 region 4 type 2" evidence="7">
    <location>
        <begin position="128"/>
        <end position="177"/>
    </location>
</feature>
<keyword evidence="4" id="KW-0238">DNA-binding</keyword>
<gene>
    <name evidence="8" type="ORF">PGRAT_05720</name>
</gene>
<dbReference type="InterPro" id="IPR039425">
    <property type="entry name" value="RNA_pol_sigma-70-like"/>
</dbReference>
<dbReference type="SUPFAM" id="SSF88659">
    <property type="entry name" value="Sigma3 and sigma4 domains of RNA polymerase sigma factors"/>
    <property type="match status" value="1"/>
</dbReference>
<comment type="similarity">
    <text evidence="1">Belongs to the sigma-70 factor family. ECF subfamily.</text>
</comment>
<feature type="domain" description="RNA polymerase sigma-70 region 2" evidence="6">
    <location>
        <begin position="22"/>
        <end position="88"/>
    </location>
</feature>
<dbReference type="RefSeq" id="WP_025708269.1">
    <property type="nucleotide sequence ID" value="NZ_CP009287.1"/>
</dbReference>
<dbReference type="InterPro" id="IPR013249">
    <property type="entry name" value="RNA_pol_sigma70_r4_t2"/>
</dbReference>
<dbReference type="Pfam" id="PF04542">
    <property type="entry name" value="Sigma70_r2"/>
    <property type="match status" value="1"/>
</dbReference>
<dbReference type="KEGG" id="pgm:PGRAT_05720"/>
<dbReference type="OrthoDB" id="9785675at2"/>
<keyword evidence="9" id="KW-1185">Reference proteome</keyword>
<dbReference type="AlphaFoldDB" id="A0A089NDX2"/>
<accession>A0A089NDX2</accession>
<evidence type="ECO:0000256" key="5">
    <source>
        <dbReference type="ARBA" id="ARBA00023163"/>
    </source>
</evidence>
<protein>
    <recommendedName>
        <fullName evidence="10">RNA polymerase sigma factor</fullName>
    </recommendedName>
</protein>
<evidence type="ECO:0008006" key="10">
    <source>
        <dbReference type="Google" id="ProtNLM"/>
    </source>
</evidence>
<dbReference type="PANTHER" id="PTHR43133">
    <property type="entry name" value="RNA POLYMERASE ECF-TYPE SIGMA FACTO"/>
    <property type="match status" value="1"/>
</dbReference>
<dbReference type="Gene3D" id="1.10.10.10">
    <property type="entry name" value="Winged helix-like DNA-binding domain superfamily/Winged helix DNA-binding domain"/>
    <property type="match status" value="1"/>
</dbReference>
<dbReference type="eggNOG" id="COG1595">
    <property type="taxonomic scope" value="Bacteria"/>
</dbReference>
<evidence type="ECO:0000259" key="7">
    <source>
        <dbReference type="Pfam" id="PF08281"/>
    </source>
</evidence>
<evidence type="ECO:0000256" key="3">
    <source>
        <dbReference type="ARBA" id="ARBA00023082"/>
    </source>
</evidence>
<dbReference type="EMBL" id="CP009287">
    <property type="protein sequence ID" value="AIQ67189.1"/>
    <property type="molecule type" value="Genomic_DNA"/>
</dbReference>
<dbReference type="GO" id="GO:0003677">
    <property type="term" value="F:DNA binding"/>
    <property type="evidence" value="ECO:0007669"/>
    <property type="project" value="UniProtKB-KW"/>
</dbReference>
<dbReference type="GO" id="GO:0006352">
    <property type="term" value="P:DNA-templated transcription initiation"/>
    <property type="evidence" value="ECO:0007669"/>
    <property type="project" value="InterPro"/>
</dbReference>